<feature type="domain" description="SpoVT-AbrB" evidence="8">
    <location>
        <begin position="5"/>
        <end position="47"/>
    </location>
</feature>
<dbReference type="GO" id="GO:0000976">
    <property type="term" value="F:transcription cis-regulatory region binding"/>
    <property type="evidence" value="ECO:0007669"/>
    <property type="project" value="TreeGrafter"/>
</dbReference>
<dbReference type="InterPro" id="IPR037914">
    <property type="entry name" value="SpoVT-AbrB_sf"/>
</dbReference>
<keyword evidence="9" id="KW-0132">Cell division</keyword>
<keyword evidence="2 7" id="KW-0963">Cytoplasm</keyword>
<keyword evidence="4 7" id="KW-0805">Transcription regulation</keyword>
<dbReference type="InterPro" id="IPR003444">
    <property type="entry name" value="MraZ"/>
</dbReference>
<dbReference type="Gene3D" id="3.40.1550.20">
    <property type="entry name" value="Transcriptional regulator MraZ domain"/>
    <property type="match status" value="1"/>
</dbReference>
<comment type="subcellular location">
    <subcellularLocation>
        <location evidence="7">Cytoplasm</location>
        <location evidence="7">Nucleoid</location>
    </subcellularLocation>
</comment>
<evidence type="ECO:0000256" key="6">
    <source>
        <dbReference type="ARBA" id="ARBA00023163"/>
    </source>
</evidence>
<dbReference type="GO" id="GO:2000143">
    <property type="term" value="P:negative regulation of DNA-templated transcription initiation"/>
    <property type="evidence" value="ECO:0007669"/>
    <property type="project" value="TreeGrafter"/>
</dbReference>
<evidence type="ECO:0000256" key="1">
    <source>
        <dbReference type="ARBA" id="ARBA00013860"/>
    </source>
</evidence>
<dbReference type="GO" id="GO:0051301">
    <property type="term" value="P:cell division"/>
    <property type="evidence" value="ECO:0007669"/>
    <property type="project" value="UniProtKB-KW"/>
</dbReference>
<dbReference type="STRING" id="1805282.AUJ44_02925"/>
<organism evidence="9 10">
    <name type="scientific">Candidatus Nomurabacteria bacterium CG1_02_47_685</name>
    <dbReference type="NCBI Taxonomy" id="1805282"/>
    <lineage>
        <taxon>Bacteria</taxon>
        <taxon>Candidatus Nomuraibacteriota</taxon>
    </lineage>
</organism>
<proteinExistence type="inferred from homology"/>
<comment type="caution">
    <text evidence="9">The sequence shown here is derived from an EMBL/GenBank/DDBJ whole genome shotgun (WGS) entry which is preliminary data.</text>
</comment>
<dbReference type="InterPro" id="IPR038619">
    <property type="entry name" value="MraZ_sf"/>
</dbReference>
<gene>
    <name evidence="7" type="primary">mraZ</name>
    <name evidence="9" type="ORF">AUJ44_02925</name>
</gene>
<accession>A0A1J4V852</accession>
<dbReference type="PANTHER" id="PTHR34701">
    <property type="entry name" value="TRANSCRIPTIONAL REGULATOR MRAZ"/>
    <property type="match status" value="1"/>
</dbReference>
<name>A0A1J4V852_9BACT</name>
<dbReference type="Pfam" id="PF02381">
    <property type="entry name" value="MraZ"/>
    <property type="match status" value="2"/>
</dbReference>
<sequence>MLIGEYTHTLDPKKRISLPAKFRKEMGKKVVITHGFDNCLFVYSLKDWERMAGKLVELSVGQSDSRGMNRFMFGGAVETDVDSLGRVLLPDFLKEFAGLKNKVAVVGVHDRVEIWDEKAWNLYKKKIEKSADVLAEKLGEVGVL</sequence>
<dbReference type="CDD" id="cd16320">
    <property type="entry name" value="MraZ_N"/>
    <property type="match status" value="1"/>
</dbReference>
<dbReference type="CDD" id="cd16321">
    <property type="entry name" value="MraZ_C"/>
    <property type="match status" value="1"/>
</dbReference>
<protein>
    <recommendedName>
        <fullName evidence="1 7">Transcriptional regulator MraZ</fullName>
    </recommendedName>
</protein>
<evidence type="ECO:0000256" key="7">
    <source>
        <dbReference type="HAMAP-Rule" id="MF_01008"/>
    </source>
</evidence>
<evidence type="ECO:0000256" key="5">
    <source>
        <dbReference type="ARBA" id="ARBA00023125"/>
    </source>
</evidence>
<dbReference type="PANTHER" id="PTHR34701:SF1">
    <property type="entry name" value="TRANSCRIPTIONAL REGULATOR MRAZ"/>
    <property type="match status" value="1"/>
</dbReference>
<dbReference type="GO" id="GO:0005737">
    <property type="term" value="C:cytoplasm"/>
    <property type="evidence" value="ECO:0007669"/>
    <property type="project" value="UniProtKB-UniRule"/>
</dbReference>
<dbReference type="PROSITE" id="PS51740">
    <property type="entry name" value="SPOVT_ABRB"/>
    <property type="match status" value="2"/>
</dbReference>
<dbReference type="AlphaFoldDB" id="A0A1J4V852"/>
<reference evidence="9 10" key="1">
    <citation type="journal article" date="2016" name="Environ. Microbiol.">
        <title>Genomic resolution of a cold subsurface aquifer community provides metabolic insights for novel microbes adapted to high CO concentrations.</title>
        <authorList>
            <person name="Probst A.J."/>
            <person name="Castelle C.J."/>
            <person name="Singh A."/>
            <person name="Brown C.T."/>
            <person name="Anantharaman K."/>
            <person name="Sharon I."/>
            <person name="Hug L.A."/>
            <person name="Burstein D."/>
            <person name="Emerson J.B."/>
            <person name="Thomas B.C."/>
            <person name="Banfield J.F."/>
        </authorList>
    </citation>
    <scope>NUCLEOTIDE SEQUENCE [LARGE SCALE GENOMIC DNA]</scope>
    <source>
        <strain evidence="9">CG1_02_47_685</strain>
    </source>
</reference>
<dbReference type="EMBL" id="MNVO01000046">
    <property type="protein sequence ID" value="OIO32203.1"/>
    <property type="molecule type" value="Genomic_DNA"/>
</dbReference>
<keyword evidence="5 7" id="KW-0238">DNA-binding</keyword>
<dbReference type="HAMAP" id="MF_01008">
    <property type="entry name" value="MraZ"/>
    <property type="match status" value="1"/>
</dbReference>
<feature type="domain" description="SpoVT-AbrB" evidence="8">
    <location>
        <begin position="76"/>
        <end position="119"/>
    </location>
</feature>
<comment type="similarity">
    <text evidence="7">Belongs to the MraZ family.</text>
</comment>
<dbReference type="InterPro" id="IPR007159">
    <property type="entry name" value="SpoVT-AbrB_dom"/>
</dbReference>
<evidence type="ECO:0000313" key="9">
    <source>
        <dbReference type="EMBL" id="OIO32203.1"/>
    </source>
</evidence>
<keyword evidence="3" id="KW-0677">Repeat</keyword>
<dbReference type="GO" id="GO:0003700">
    <property type="term" value="F:DNA-binding transcription factor activity"/>
    <property type="evidence" value="ECO:0007669"/>
    <property type="project" value="UniProtKB-UniRule"/>
</dbReference>
<dbReference type="InterPro" id="IPR035642">
    <property type="entry name" value="MraZ_N"/>
</dbReference>
<dbReference type="NCBIfam" id="TIGR00242">
    <property type="entry name" value="division/cell wall cluster transcriptional repressor MraZ"/>
    <property type="match status" value="1"/>
</dbReference>
<dbReference type="SUPFAM" id="SSF89447">
    <property type="entry name" value="AbrB/MazE/MraZ-like"/>
    <property type="match status" value="1"/>
</dbReference>
<evidence type="ECO:0000256" key="4">
    <source>
        <dbReference type="ARBA" id="ARBA00023015"/>
    </source>
</evidence>
<keyword evidence="6 7" id="KW-0804">Transcription</keyword>
<dbReference type="Proteomes" id="UP000183206">
    <property type="component" value="Unassembled WGS sequence"/>
</dbReference>
<dbReference type="InterPro" id="IPR035644">
    <property type="entry name" value="MraZ_C"/>
</dbReference>
<evidence type="ECO:0000259" key="8">
    <source>
        <dbReference type="PROSITE" id="PS51740"/>
    </source>
</evidence>
<evidence type="ECO:0000256" key="2">
    <source>
        <dbReference type="ARBA" id="ARBA00022490"/>
    </source>
</evidence>
<evidence type="ECO:0000256" key="3">
    <source>
        <dbReference type="ARBA" id="ARBA00022737"/>
    </source>
</evidence>
<dbReference type="GO" id="GO:0009295">
    <property type="term" value="C:nucleoid"/>
    <property type="evidence" value="ECO:0007669"/>
    <property type="project" value="UniProtKB-SubCell"/>
</dbReference>
<evidence type="ECO:0000313" key="10">
    <source>
        <dbReference type="Proteomes" id="UP000183206"/>
    </source>
</evidence>
<keyword evidence="9" id="KW-0131">Cell cycle</keyword>
<dbReference type="InterPro" id="IPR020603">
    <property type="entry name" value="MraZ_dom"/>
</dbReference>
<comment type="subunit">
    <text evidence="7">Forms oligomers.</text>
</comment>